<dbReference type="NCBIfam" id="TIGR00878">
    <property type="entry name" value="purM"/>
    <property type="match status" value="1"/>
</dbReference>
<evidence type="ECO:0000256" key="10">
    <source>
        <dbReference type="ARBA" id="ARBA00022840"/>
    </source>
</evidence>
<dbReference type="EC" id="6.3.3.1" evidence="4"/>
<feature type="domain" description="PurM-like C-terminal" evidence="16">
    <location>
        <begin position="124"/>
        <end position="293"/>
    </location>
</feature>
<evidence type="ECO:0000256" key="1">
    <source>
        <dbReference type="ARBA" id="ARBA00004496"/>
    </source>
</evidence>
<keyword evidence="7 17" id="KW-0436">Ligase</keyword>
<dbReference type="GO" id="GO:0005524">
    <property type="term" value="F:ATP binding"/>
    <property type="evidence" value="ECO:0007669"/>
    <property type="project" value="UniProtKB-KW"/>
</dbReference>
<dbReference type="PANTHER" id="PTHR10520">
    <property type="entry name" value="TRIFUNCTIONAL PURINE BIOSYNTHETIC PROTEIN ADENOSINE-3-RELATED"/>
    <property type="match status" value="1"/>
</dbReference>
<dbReference type="UniPathway" id="UPA00074">
    <property type="reaction ID" value="UER00129"/>
</dbReference>
<dbReference type="InterPro" id="IPR004733">
    <property type="entry name" value="PurM_cligase"/>
</dbReference>
<organism evidence="17 18">
    <name type="scientific">Candidatus Schekmanbacteria bacterium RBG_13_48_7</name>
    <dbReference type="NCBI Taxonomy" id="1817878"/>
    <lineage>
        <taxon>Bacteria</taxon>
        <taxon>Candidatus Schekmaniibacteriota</taxon>
    </lineage>
</organism>
<dbReference type="Pfam" id="PF00586">
    <property type="entry name" value="AIRS"/>
    <property type="match status" value="1"/>
</dbReference>
<evidence type="ECO:0000256" key="4">
    <source>
        <dbReference type="ARBA" id="ARBA00013047"/>
    </source>
</evidence>
<sequence>DPKGQRLLVSSVDSVGTKLKIAFMADIHSTVGIDIVSHCANDILVQGAEPLFFMDYIGIGKIADYVLEDLIKGIVDACKNIGCALLGGEIAELPGIYSQGEYDLVGFIVGAVMKKELIDGSSIKPGDSCIGIASSGLHTNGYSLTRKIIFEKAKLGIHDIISGVNRSVFEELLTPHRCYVHPILSLRKKVTIKGLAHITGGGITDNLPRIMPAGMHAEIRMGSWPILPIFEFLRRIGNIREEEMLHTYNMGIGMVVVVPSNQTTQTIKLLESFGERAYFIGNIKEKGEGVIYVQK</sequence>
<feature type="domain" description="PurM-like N-terminal" evidence="15">
    <location>
        <begin position="4"/>
        <end position="112"/>
    </location>
</feature>
<dbReference type="PANTHER" id="PTHR10520:SF12">
    <property type="entry name" value="TRIFUNCTIONAL PURINE BIOSYNTHETIC PROTEIN ADENOSINE-3"/>
    <property type="match status" value="1"/>
</dbReference>
<evidence type="ECO:0000256" key="13">
    <source>
        <dbReference type="ARBA" id="ARBA00033093"/>
    </source>
</evidence>
<evidence type="ECO:0000313" key="17">
    <source>
        <dbReference type="EMBL" id="OGL41559.1"/>
    </source>
</evidence>
<evidence type="ECO:0000256" key="8">
    <source>
        <dbReference type="ARBA" id="ARBA00022741"/>
    </source>
</evidence>
<evidence type="ECO:0000259" key="16">
    <source>
        <dbReference type="Pfam" id="PF02769"/>
    </source>
</evidence>
<evidence type="ECO:0000256" key="7">
    <source>
        <dbReference type="ARBA" id="ARBA00022598"/>
    </source>
</evidence>
<feature type="non-terminal residue" evidence="17">
    <location>
        <position position="1"/>
    </location>
</feature>
<dbReference type="CDD" id="cd02196">
    <property type="entry name" value="PurM"/>
    <property type="match status" value="1"/>
</dbReference>
<evidence type="ECO:0000256" key="2">
    <source>
        <dbReference type="ARBA" id="ARBA00004686"/>
    </source>
</evidence>
<dbReference type="EMBL" id="MGDD01000345">
    <property type="protein sequence ID" value="OGL41559.1"/>
    <property type="molecule type" value="Genomic_DNA"/>
</dbReference>
<dbReference type="AlphaFoldDB" id="A0A1F7RJ29"/>
<protein>
    <recommendedName>
        <fullName evidence="5">Phosphoribosylformylglycinamidine cyclo-ligase</fullName>
        <ecNumber evidence="4">6.3.3.1</ecNumber>
    </recommendedName>
    <alternativeName>
        <fullName evidence="12">AIR synthase</fullName>
    </alternativeName>
    <alternativeName>
        <fullName evidence="13">AIRS</fullName>
    </alternativeName>
    <alternativeName>
        <fullName evidence="11">Phosphoribosyl-aminoimidazole synthetase</fullName>
    </alternativeName>
</protein>
<evidence type="ECO:0000313" key="18">
    <source>
        <dbReference type="Proteomes" id="UP000179266"/>
    </source>
</evidence>
<dbReference type="Proteomes" id="UP000179266">
    <property type="component" value="Unassembled WGS sequence"/>
</dbReference>
<dbReference type="InterPro" id="IPR016188">
    <property type="entry name" value="PurM-like_N"/>
</dbReference>
<keyword evidence="8" id="KW-0547">Nucleotide-binding</keyword>
<dbReference type="GO" id="GO:0004637">
    <property type="term" value="F:phosphoribosylamine-glycine ligase activity"/>
    <property type="evidence" value="ECO:0007669"/>
    <property type="project" value="TreeGrafter"/>
</dbReference>
<accession>A0A1F7RJ29</accession>
<dbReference type="Gene3D" id="3.90.650.10">
    <property type="entry name" value="PurM-like C-terminal domain"/>
    <property type="match status" value="1"/>
</dbReference>
<proteinExistence type="inferred from homology"/>
<evidence type="ECO:0000259" key="15">
    <source>
        <dbReference type="Pfam" id="PF00586"/>
    </source>
</evidence>
<dbReference type="InterPro" id="IPR036676">
    <property type="entry name" value="PurM-like_C_sf"/>
</dbReference>
<keyword evidence="6" id="KW-0963">Cytoplasm</keyword>
<dbReference type="SUPFAM" id="SSF55326">
    <property type="entry name" value="PurM N-terminal domain-like"/>
    <property type="match status" value="1"/>
</dbReference>
<gene>
    <name evidence="17" type="ORF">A2161_12185</name>
</gene>
<dbReference type="HAMAP" id="MF_00741">
    <property type="entry name" value="AIRS"/>
    <property type="match status" value="1"/>
</dbReference>
<dbReference type="GO" id="GO:0006189">
    <property type="term" value="P:'de novo' IMP biosynthetic process"/>
    <property type="evidence" value="ECO:0007669"/>
    <property type="project" value="UniProtKB-UniPathway"/>
</dbReference>
<comment type="catalytic activity">
    <reaction evidence="14">
        <text>2-formamido-N(1)-(5-O-phospho-beta-D-ribosyl)acetamidine + ATP = 5-amino-1-(5-phospho-beta-D-ribosyl)imidazole + ADP + phosphate + H(+)</text>
        <dbReference type="Rhea" id="RHEA:23032"/>
        <dbReference type="ChEBI" id="CHEBI:15378"/>
        <dbReference type="ChEBI" id="CHEBI:30616"/>
        <dbReference type="ChEBI" id="CHEBI:43474"/>
        <dbReference type="ChEBI" id="CHEBI:137981"/>
        <dbReference type="ChEBI" id="CHEBI:147287"/>
        <dbReference type="ChEBI" id="CHEBI:456216"/>
        <dbReference type="EC" id="6.3.3.1"/>
    </reaction>
</comment>
<evidence type="ECO:0000256" key="5">
    <source>
        <dbReference type="ARBA" id="ARBA00020367"/>
    </source>
</evidence>
<dbReference type="GO" id="GO:0046084">
    <property type="term" value="P:adenine biosynthetic process"/>
    <property type="evidence" value="ECO:0007669"/>
    <property type="project" value="TreeGrafter"/>
</dbReference>
<dbReference type="GO" id="GO:0005829">
    <property type="term" value="C:cytosol"/>
    <property type="evidence" value="ECO:0007669"/>
    <property type="project" value="TreeGrafter"/>
</dbReference>
<dbReference type="SUPFAM" id="SSF56042">
    <property type="entry name" value="PurM C-terminal domain-like"/>
    <property type="match status" value="1"/>
</dbReference>
<name>A0A1F7RJ29_9BACT</name>
<comment type="subcellular location">
    <subcellularLocation>
        <location evidence="1">Cytoplasm</location>
    </subcellularLocation>
</comment>
<dbReference type="FunFam" id="3.90.650.10:FF:000011">
    <property type="entry name" value="Phosphoribosylformylglycinamidine cyclo-ligase"/>
    <property type="match status" value="1"/>
</dbReference>
<keyword evidence="10" id="KW-0067">ATP-binding</keyword>
<evidence type="ECO:0000256" key="9">
    <source>
        <dbReference type="ARBA" id="ARBA00022755"/>
    </source>
</evidence>
<comment type="similarity">
    <text evidence="3">Belongs to the AIR synthase family.</text>
</comment>
<dbReference type="InterPro" id="IPR036921">
    <property type="entry name" value="PurM-like_N_sf"/>
</dbReference>
<dbReference type="Pfam" id="PF02769">
    <property type="entry name" value="AIRS_C"/>
    <property type="match status" value="1"/>
</dbReference>
<dbReference type="Gene3D" id="3.30.1330.10">
    <property type="entry name" value="PurM-like, N-terminal domain"/>
    <property type="match status" value="1"/>
</dbReference>
<evidence type="ECO:0000256" key="12">
    <source>
        <dbReference type="ARBA" id="ARBA00032931"/>
    </source>
</evidence>
<evidence type="ECO:0000256" key="11">
    <source>
        <dbReference type="ARBA" id="ARBA00031908"/>
    </source>
</evidence>
<evidence type="ECO:0000256" key="6">
    <source>
        <dbReference type="ARBA" id="ARBA00022490"/>
    </source>
</evidence>
<evidence type="ECO:0000256" key="3">
    <source>
        <dbReference type="ARBA" id="ARBA00010280"/>
    </source>
</evidence>
<comment type="pathway">
    <text evidence="2">Purine metabolism; IMP biosynthesis via de novo pathway; 5-amino-1-(5-phospho-D-ribosyl)imidazole from N(2)-formyl-N(1)-(5-phospho-D-ribosyl)glycinamide: step 2/2.</text>
</comment>
<dbReference type="GO" id="GO:0004641">
    <property type="term" value="F:phosphoribosylformylglycinamidine cyclo-ligase activity"/>
    <property type="evidence" value="ECO:0007669"/>
    <property type="project" value="UniProtKB-EC"/>
</dbReference>
<comment type="caution">
    <text evidence="17">The sequence shown here is derived from an EMBL/GenBank/DDBJ whole genome shotgun (WGS) entry which is preliminary data.</text>
</comment>
<dbReference type="InterPro" id="IPR010918">
    <property type="entry name" value="PurM-like_C_dom"/>
</dbReference>
<evidence type="ECO:0000256" key="14">
    <source>
        <dbReference type="ARBA" id="ARBA00049057"/>
    </source>
</evidence>
<keyword evidence="9" id="KW-0658">Purine biosynthesis</keyword>
<reference evidence="17 18" key="1">
    <citation type="journal article" date="2016" name="Nat. Commun.">
        <title>Thousands of microbial genomes shed light on interconnected biogeochemical processes in an aquifer system.</title>
        <authorList>
            <person name="Anantharaman K."/>
            <person name="Brown C.T."/>
            <person name="Hug L.A."/>
            <person name="Sharon I."/>
            <person name="Castelle C.J."/>
            <person name="Probst A.J."/>
            <person name="Thomas B.C."/>
            <person name="Singh A."/>
            <person name="Wilkins M.J."/>
            <person name="Karaoz U."/>
            <person name="Brodie E.L."/>
            <person name="Williams K.H."/>
            <person name="Hubbard S.S."/>
            <person name="Banfield J.F."/>
        </authorList>
    </citation>
    <scope>NUCLEOTIDE SEQUENCE [LARGE SCALE GENOMIC DNA]</scope>
</reference>